<keyword evidence="1" id="KW-0812">Transmembrane</keyword>
<keyword evidence="1" id="KW-0472">Membrane</keyword>
<reference evidence="3" key="1">
    <citation type="journal article" date="2019" name="Int. J. Syst. Evol. Microbiol.">
        <title>The Global Catalogue of Microorganisms (GCM) 10K type strain sequencing project: providing services to taxonomists for standard genome sequencing and annotation.</title>
        <authorList>
            <consortium name="The Broad Institute Genomics Platform"/>
            <consortium name="The Broad Institute Genome Sequencing Center for Infectious Disease"/>
            <person name="Wu L."/>
            <person name="Ma J."/>
        </authorList>
    </citation>
    <scope>NUCLEOTIDE SEQUENCE [LARGE SCALE GENOMIC DNA]</scope>
    <source>
        <strain evidence="3">CGMCC 1.9106</strain>
    </source>
</reference>
<organism evidence="2 3">
    <name type="scientific">Catellatospora aurea</name>
    <dbReference type="NCBI Taxonomy" id="1337874"/>
    <lineage>
        <taxon>Bacteria</taxon>
        <taxon>Bacillati</taxon>
        <taxon>Actinomycetota</taxon>
        <taxon>Actinomycetes</taxon>
        <taxon>Micromonosporales</taxon>
        <taxon>Micromonosporaceae</taxon>
        <taxon>Catellatospora</taxon>
    </lineage>
</organism>
<dbReference type="EMBL" id="JBHTAC010000033">
    <property type="protein sequence ID" value="MFC7246049.1"/>
    <property type="molecule type" value="Genomic_DNA"/>
</dbReference>
<proteinExistence type="predicted"/>
<comment type="caution">
    <text evidence="2">The sequence shown here is derived from an EMBL/GenBank/DDBJ whole genome shotgun (WGS) entry which is preliminary data.</text>
</comment>
<name>A0ABW2H639_9ACTN</name>
<evidence type="ECO:0000313" key="3">
    <source>
        <dbReference type="Proteomes" id="UP001596392"/>
    </source>
</evidence>
<sequence>MHDIDDLSAIEVLASRAEASATRYHATTAVAAFVLAAAVLTWVFGAPYWLIGGLGGLFVAAYLGSRIAYHWHQDDLTDLLDATEPAASGDAGQ</sequence>
<keyword evidence="3" id="KW-1185">Reference proteome</keyword>
<evidence type="ECO:0000313" key="2">
    <source>
        <dbReference type="EMBL" id="MFC7246049.1"/>
    </source>
</evidence>
<evidence type="ECO:0000256" key="1">
    <source>
        <dbReference type="SAM" id="Phobius"/>
    </source>
</evidence>
<gene>
    <name evidence="2" type="ORF">ACFQO7_26530</name>
</gene>
<dbReference type="RefSeq" id="WP_376808918.1">
    <property type="nucleotide sequence ID" value="NZ_JBHTAC010000033.1"/>
</dbReference>
<accession>A0ABW2H639</accession>
<keyword evidence="1" id="KW-1133">Transmembrane helix</keyword>
<dbReference type="Proteomes" id="UP001596392">
    <property type="component" value="Unassembled WGS sequence"/>
</dbReference>
<feature type="transmembrane region" description="Helical" evidence="1">
    <location>
        <begin position="24"/>
        <end position="43"/>
    </location>
</feature>
<protein>
    <submittedName>
        <fullName evidence="2">Uncharacterized protein</fullName>
    </submittedName>
</protein>
<feature type="transmembrane region" description="Helical" evidence="1">
    <location>
        <begin position="49"/>
        <end position="69"/>
    </location>
</feature>